<evidence type="ECO:0000256" key="7">
    <source>
        <dbReference type="ARBA" id="ARBA00022840"/>
    </source>
</evidence>
<dbReference type="PANTHER" id="PTHR24421:SF10">
    <property type="entry name" value="NITRATE_NITRITE SENSOR PROTEIN NARQ"/>
    <property type="match status" value="1"/>
</dbReference>
<feature type="domain" description="Histidine kinase/HSP90-like ATPase" evidence="10">
    <location>
        <begin position="512"/>
        <end position="593"/>
    </location>
</feature>
<dbReference type="GO" id="GO:0000155">
    <property type="term" value="F:phosphorelay sensor kinase activity"/>
    <property type="evidence" value="ECO:0007669"/>
    <property type="project" value="InterPro"/>
</dbReference>
<feature type="domain" description="Signal transduction histidine kinase subgroup 3 dimerisation and phosphoacceptor" evidence="11">
    <location>
        <begin position="401"/>
        <end position="462"/>
    </location>
</feature>
<evidence type="ECO:0000256" key="6">
    <source>
        <dbReference type="ARBA" id="ARBA00022777"/>
    </source>
</evidence>
<dbReference type="InterPro" id="IPR036890">
    <property type="entry name" value="HATPase_C_sf"/>
</dbReference>
<feature type="transmembrane region" description="Helical" evidence="9">
    <location>
        <begin position="82"/>
        <end position="99"/>
    </location>
</feature>
<name>A0A1C5GKT9_9ACTN</name>
<dbReference type="SUPFAM" id="SSF55874">
    <property type="entry name" value="ATPase domain of HSP90 chaperone/DNA topoisomerase II/histidine kinase"/>
    <property type="match status" value="1"/>
</dbReference>
<evidence type="ECO:0000256" key="1">
    <source>
        <dbReference type="ARBA" id="ARBA00000085"/>
    </source>
</evidence>
<dbReference type="GO" id="GO:0005524">
    <property type="term" value="F:ATP binding"/>
    <property type="evidence" value="ECO:0007669"/>
    <property type="project" value="UniProtKB-KW"/>
</dbReference>
<keyword evidence="9" id="KW-0812">Transmembrane</keyword>
<proteinExistence type="predicted"/>
<protein>
    <recommendedName>
        <fullName evidence="2">histidine kinase</fullName>
        <ecNumber evidence="2">2.7.13.3</ecNumber>
    </recommendedName>
</protein>
<evidence type="ECO:0000256" key="9">
    <source>
        <dbReference type="SAM" id="Phobius"/>
    </source>
</evidence>
<reference evidence="13" key="1">
    <citation type="submission" date="2016-06" db="EMBL/GenBank/DDBJ databases">
        <authorList>
            <person name="Varghese N."/>
        </authorList>
    </citation>
    <scope>NUCLEOTIDE SEQUENCE [LARGE SCALE GENOMIC DNA]</scope>
    <source>
        <strain evidence="13">DSM 43171</strain>
    </source>
</reference>
<dbReference type="STRING" id="47864.GA0070560_101279"/>
<evidence type="ECO:0000256" key="3">
    <source>
        <dbReference type="ARBA" id="ARBA00022553"/>
    </source>
</evidence>
<evidence type="ECO:0000259" key="10">
    <source>
        <dbReference type="Pfam" id="PF02518"/>
    </source>
</evidence>
<keyword evidence="9" id="KW-1133">Transmembrane helix</keyword>
<feature type="transmembrane region" description="Helical" evidence="9">
    <location>
        <begin position="241"/>
        <end position="262"/>
    </location>
</feature>
<dbReference type="Proteomes" id="UP000199408">
    <property type="component" value="Unassembled WGS sequence"/>
</dbReference>
<dbReference type="Gene3D" id="3.30.565.10">
    <property type="entry name" value="Histidine kinase-like ATPase, C-terminal domain"/>
    <property type="match status" value="1"/>
</dbReference>
<dbReference type="Pfam" id="PF07730">
    <property type="entry name" value="HisKA_3"/>
    <property type="match status" value="1"/>
</dbReference>
<keyword evidence="9" id="KW-0472">Membrane</keyword>
<keyword evidence="3" id="KW-0597">Phosphoprotein</keyword>
<evidence type="ECO:0000256" key="5">
    <source>
        <dbReference type="ARBA" id="ARBA00022741"/>
    </source>
</evidence>
<evidence type="ECO:0000259" key="11">
    <source>
        <dbReference type="Pfam" id="PF07730"/>
    </source>
</evidence>
<keyword evidence="4" id="KW-0808">Transferase</keyword>
<dbReference type="GO" id="GO:0016020">
    <property type="term" value="C:membrane"/>
    <property type="evidence" value="ECO:0007669"/>
    <property type="project" value="InterPro"/>
</dbReference>
<dbReference type="EC" id="2.7.13.3" evidence="2"/>
<evidence type="ECO:0000256" key="2">
    <source>
        <dbReference type="ARBA" id="ARBA00012438"/>
    </source>
</evidence>
<evidence type="ECO:0000313" key="13">
    <source>
        <dbReference type="Proteomes" id="UP000199408"/>
    </source>
</evidence>
<feature type="transmembrane region" description="Helical" evidence="9">
    <location>
        <begin position="178"/>
        <end position="202"/>
    </location>
</feature>
<comment type="catalytic activity">
    <reaction evidence="1">
        <text>ATP + protein L-histidine = ADP + protein N-phospho-L-histidine.</text>
        <dbReference type="EC" id="2.7.13.3"/>
    </reaction>
</comment>
<dbReference type="Gene3D" id="1.20.5.1930">
    <property type="match status" value="1"/>
</dbReference>
<dbReference type="InterPro" id="IPR011712">
    <property type="entry name" value="Sig_transdc_His_kin_sub3_dim/P"/>
</dbReference>
<evidence type="ECO:0000313" key="12">
    <source>
        <dbReference type="EMBL" id="SCG34418.1"/>
    </source>
</evidence>
<keyword evidence="8" id="KW-0902">Two-component regulatory system</keyword>
<dbReference type="CDD" id="cd16917">
    <property type="entry name" value="HATPase_UhpB-NarQ-NarX-like"/>
    <property type="match status" value="1"/>
</dbReference>
<dbReference type="GO" id="GO:0046983">
    <property type="term" value="F:protein dimerization activity"/>
    <property type="evidence" value="ECO:0007669"/>
    <property type="project" value="InterPro"/>
</dbReference>
<dbReference type="OrthoDB" id="4198152at2"/>
<keyword evidence="6 12" id="KW-0418">Kinase</keyword>
<dbReference type="RefSeq" id="WP_091290197.1">
    <property type="nucleotide sequence ID" value="NZ_FMDN01000001.1"/>
</dbReference>
<dbReference type="AlphaFoldDB" id="A0A1C5GKT9"/>
<feature type="transmembrane region" description="Helical" evidence="9">
    <location>
        <begin position="53"/>
        <end position="75"/>
    </location>
</feature>
<dbReference type="InterPro" id="IPR050482">
    <property type="entry name" value="Sensor_HK_TwoCompSys"/>
</dbReference>
<evidence type="ECO:0000256" key="8">
    <source>
        <dbReference type="ARBA" id="ARBA00023012"/>
    </source>
</evidence>
<organism evidence="12 13">
    <name type="scientific">Micromonospora halophytica</name>
    <dbReference type="NCBI Taxonomy" id="47864"/>
    <lineage>
        <taxon>Bacteria</taxon>
        <taxon>Bacillati</taxon>
        <taxon>Actinomycetota</taxon>
        <taxon>Actinomycetes</taxon>
        <taxon>Micromonosporales</taxon>
        <taxon>Micromonosporaceae</taxon>
        <taxon>Micromonospora</taxon>
    </lineage>
</organism>
<dbReference type="InterPro" id="IPR003594">
    <property type="entry name" value="HATPase_dom"/>
</dbReference>
<feature type="transmembrane region" description="Helical" evidence="9">
    <location>
        <begin position="105"/>
        <end position="128"/>
    </location>
</feature>
<dbReference type="EMBL" id="FMDN01000001">
    <property type="protein sequence ID" value="SCG34418.1"/>
    <property type="molecule type" value="Genomic_DNA"/>
</dbReference>
<keyword evidence="13" id="KW-1185">Reference proteome</keyword>
<sequence>MSIIVEGAVGRQPGPDNPTRRAAVARRTAVAAGAGLSLAAVGTALSSPVAPTGWITGALHSFGVLLIVAGFVVSARSAAPRIGWLMVCCGGLYHLGDLRASEQPWLFMVGFCLAYLWTAVLAHIALALPTGRVDDAVSRALVVASYLAAVGTQVGRFVAERPQPPWWWNLTPPPTSPWATIGSLTYAALTLAVLVVVARRWVTSTRLRRRPAGPIWAATMVLGAAGLTVAVAARVGAPPAVHVGTLATALTLDLLVIPLVALTRRIRSTRAQSHAARVLLGLDGRQLPHPARLGRTLAEAVGDPALRVTYPQGGGALCAHGDLTPPAREAGQAVTAIRRHGAVIARIIHDEALNEQLDVTRTAFGIAGLAIENAILYRAQQARIEELRHSRLRVSTAGFEERRRIQRDLHDGAQQQLYAVLMLLDTIRDAPAAGVPAELHRIRATAGRAHLLLRDAISGLQQLTQGIYPAALLGHGLAGAVGLLAEVAPVPLDVRVPSRRWPRHVEVTAYFFIAEGVANAYKHARAERVTVVAEERGPRLHVEVTDDGDGGATARPGSGLSGLRDRIAAVGGDLTIASPAGGGTRLAATLALEEPCG</sequence>
<feature type="transmembrane region" description="Helical" evidence="9">
    <location>
        <begin position="140"/>
        <end position="158"/>
    </location>
</feature>
<gene>
    <name evidence="12" type="ORF">GA0070560_101279</name>
</gene>
<keyword evidence="5" id="KW-0547">Nucleotide-binding</keyword>
<accession>A0A1C5GKT9</accession>
<feature type="transmembrane region" description="Helical" evidence="9">
    <location>
        <begin position="29"/>
        <end position="47"/>
    </location>
</feature>
<feature type="transmembrane region" description="Helical" evidence="9">
    <location>
        <begin position="214"/>
        <end position="235"/>
    </location>
</feature>
<keyword evidence="7" id="KW-0067">ATP-binding</keyword>
<dbReference type="Pfam" id="PF02518">
    <property type="entry name" value="HATPase_c"/>
    <property type="match status" value="1"/>
</dbReference>
<dbReference type="PANTHER" id="PTHR24421">
    <property type="entry name" value="NITRATE/NITRITE SENSOR PROTEIN NARX-RELATED"/>
    <property type="match status" value="1"/>
</dbReference>
<evidence type="ECO:0000256" key="4">
    <source>
        <dbReference type="ARBA" id="ARBA00022679"/>
    </source>
</evidence>